<dbReference type="InterPro" id="IPR003682">
    <property type="entry name" value="rRNA_ssu_MeTfrase_G"/>
</dbReference>
<comment type="similarity">
    <text evidence="6">Belongs to the methyltransferase superfamily. RNA methyltransferase RsmG family.</text>
</comment>
<evidence type="ECO:0000256" key="1">
    <source>
        <dbReference type="ARBA" id="ARBA00022490"/>
    </source>
</evidence>
<dbReference type="PIRSF" id="PIRSF003078">
    <property type="entry name" value="GidB"/>
    <property type="match status" value="1"/>
</dbReference>
<dbReference type="SUPFAM" id="SSF53335">
    <property type="entry name" value="S-adenosyl-L-methionine-dependent methyltransferases"/>
    <property type="match status" value="1"/>
</dbReference>
<keyword evidence="4 6" id="KW-0808">Transferase</keyword>
<evidence type="ECO:0000313" key="8">
    <source>
        <dbReference type="Proteomes" id="UP000652567"/>
    </source>
</evidence>
<evidence type="ECO:0000256" key="6">
    <source>
        <dbReference type="HAMAP-Rule" id="MF_00074"/>
    </source>
</evidence>
<gene>
    <name evidence="6" type="primary">rsmG</name>
    <name evidence="7" type="ORF">C4F51_00575</name>
</gene>
<dbReference type="GO" id="GO:0005829">
    <property type="term" value="C:cytosol"/>
    <property type="evidence" value="ECO:0007669"/>
    <property type="project" value="TreeGrafter"/>
</dbReference>
<reference evidence="7" key="1">
    <citation type="submission" date="2018-07" db="EMBL/GenBank/DDBJ databases">
        <title>Genome assembly of strain Ka43.</title>
        <authorList>
            <person name="Kukolya J."/>
            <person name="Nagy I."/>
            <person name="Horvath B."/>
            <person name="Toth A."/>
        </authorList>
    </citation>
    <scope>NUCLEOTIDE SEQUENCE</scope>
    <source>
        <strain evidence="7">KB43</strain>
    </source>
</reference>
<comment type="caution">
    <text evidence="6">Lacks conserved residue(s) required for the propagation of feature annotation.</text>
</comment>
<dbReference type="EMBL" id="PRDL01000001">
    <property type="protein sequence ID" value="MBE8715680.1"/>
    <property type="molecule type" value="Genomic_DNA"/>
</dbReference>
<evidence type="ECO:0000256" key="3">
    <source>
        <dbReference type="ARBA" id="ARBA00022603"/>
    </source>
</evidence>
<dbReference type="RefSeq" id="WP_193906197.1">
    <property type="nucleotide sequence ID" value="NZ_PRDL01000001.1"/>
</dbReference>
<keyword evidence="3 6" id="KW-0489">Methyltransferase</keyword>
<comment type="catalytic activity">
    <reaction evidence="6">
        <text>guanosine(527) in 16S rRNA + S-adenosyl-L-methionine = N(7)-methylguanosine(527) in 16S rRNA + S-adenosyl-L-homocysteine</text>
        <dbReference type="Rhea" id="RHEA:42732"/>
        <dbReference type="Rhea" id="RHEA-COMP:10209"/>
        <dbReference type="Rhea" id="RHEA-COMP:10210"/>
        <dbReference type="ChEBI" id="CHEBI:57856"/>
        <dbReference type="ChEBI" id="CHEBI:59789"/>
        <dbReference type="ChEBI" id="CHEBI:74269"/>
        <dbReference type="ChEBI" id="CHEBI:74480"/>
        <dbReference type="EC" id="2.1.1.170"/>
    </reaction>
</comment>
<comment type="function">
    <text evidence="6">Specifically methylates the N7 position of guanine in position 527 of 16S rRNA.</text>
</comment>
<keyword evidence="5 6" id="KW-0949">S-adenosyl-L-methionine</keyword>
<dbReference type="NCBIfam" id="TIGR00138">
    <property type="entry name" value="rsmG_gidB"/>
    <property type="match status" value="1"/>
</dbReference>
<keyword evidence="2 6" id="KW-0698">rRNA processing</keyword>
<organism evidence="7 8">
    <name type="scientific">Cellvibrio polysaccharolyticus</name>
    <dbReference type="NCBI Taxonomy" id="2082724"/>
    <lineage>
        <taxon>Bacteria</taxon>
        <taxon>Pseudomonadati</taxon>
        <taxon>Pseudomonadota</taxon>
        <taxon>Gammaproteobacteria</taxon>
        <taxon>Cellvibrionales</taxon>
        <taxon>Cellvibrionaceae</taxon>
        <taxon>Cellvibrio</taxon>
    </lineage>
</organism>
<dbReference type="CDD" id="cd02440">
    <property type="entry name" value="AdoMet_MTases"/>
    <property type="match status" value="1"/>
</dbReference>
<feature type="binding site" evidence="6">
    <location>
        <position position="152"/>
    </location>
    <ligand>
        <name>S-adenosyl-L-methionine</name>
        <dbReference type="ChEBI" id="CHEBI:59789"/>
    </ligand>
</feature>
<evidence type="ECO:0000256" key="4">
    <source>
        <dbReference type="ARBA" id="ARBA00022679"/>
    </source>
</evidence>
<dbReference type="GO" id="GO:0070043">
    <property type="term" value="F:rRNA (guanine-N7-)-methyltransferase activity"/>
    <property type="evidence" value="ECO:0007669"/>
    <property type="project" value="UniProtKB-UniRule"/>
</dbReference>
<dbReference type="PANTHER" id="PTHR31760">
    <property type="entry name" value="S-ADENOSYL-L-METHIONINE-DEPENDENT METHYLTRANSFERASES SUPERFAMILY PROTEIN"/>
    <property type="match status" value="1"/>
</dbReference>
<dbReference type="Gene3D" id="3.40.50.150">
    <property type="entry name" value="Vaccinia Virus protein VP39"/>
    <property type="match status" value="1"/>
</dbReference>
<feature type="binding site" evidence="6">
    <location>
        <begin position="137"/>
        <end position="138"/>
    </location>
    <ligand>
        <name>S-adenosyl-L-methionine</name>
        <dbReference type="ChEBI" id="CHEBI:59789"/>
    </ligand>
</feature>
<feature type="binding site" evidence="6">
    <location>
        <position position="86"/>
    </location>
    <ligand>
        <name>S-adenosyl-L-methionine</name>
        <dbReference type="ChEBI" id="CHEBI:59789"/>
    </ligand>
</feature>
<keyword evidence="1 6" id="KW-0963">Cytoplasm</keyword>
<evidence type="ECO:0000256" key="2">
    <source>
        <dbReference type="ARBA" id="ARBA00022552"/>
    </source>
</evidence>
<dbReference type="HAMAP" id="MF_00074">
    <property type="entry name" value="16SrRNA_methyltr_G"/>
    <property type="match status" value="1"/>
</dbReference>
<dbReference type="Proteomes" id="UP000652567">
    <property type="component" value="Unassembled WGS sequence"/>
</dbReference>
<evidence type="ECO:0000256" key="5">
    <source>
        <dbReference type="ARBA" id="ARBA00022691"/>
    </source>
</evidence>
<accession>A0A928YSU9</accession>
<dbReference type="PANTHER" id="PTHR31760:SF0">
    <property type="entry name" value="S-ADENOSYL-L-METHIONINE-DEPENDENT METHYLTRANSFERASES SUPERFAMILY PROTEIN"/>
    <property type="match status" value="1"/>
</dbReference>
<dbReference type="InterPro" id="IPR029063">
    <property type="entry name" value="SAM-dependent_MTases_sf"/>
</dbReference>
<dbReference type="AlphaFoldDB" id="A0A928YSU9"/>
<dbReference type="EC" id="2.1.1.170" evidence="6"/>
<comment type="subcellular location">
    <subcellularLocation>
        <location evidence="6">Cytoplasm</location>
    </subcellularLocation>
</comment>
<feature type="binding site" evidence="6">
    <location>
        <position position="91"/>
    </location>
    <ligand>
        <name>S-adenosyl-L-methionine</name>
        <dbReference type="ChEBI" id="CHEBI:59789"/>
    </ligand>
</feature>
<dbReference type="Pfam" id="PF02527">
    <property type="entry name" value="GidB"/>
    <property type="match status" value="1"/>
</dbReference>
<sequence>MSNSEQQWLQTLQRGLAALQINLTEHQQQLLIRYLAEFNKWNKAYNLSAIRDPQQMISRHLLDSLSVVPWFQSASGQTAKNVIDVGTGGGLPGIPLAIVFPERQFTLLDSAGKKTRFLFHVKTQLGLANVTVENRRVEQYQPAVLFDAVISRAFASLQDMIGGCRHLLVDEGLFLAMKGIFPEDELQPVQALVNLEETHPLSVPDSEGERHLLVLRPRNPAA</sequence>
<name>A0A928YSU9_9GAMM</name>
<comment type="caution">
    <text evidence="7">The sequence shown here is derived from an EMBL/GenBank/DDBJ whole genome shotgun (WGS) entry which is preliminary data.</text>
</comment>
<keyword evidence="8" id="KW-1185">Reference proteome</keyword>
<protein>
    <recommendedName>
        <fullName evidence="6">Ribosomal RNA small subunit methyltransferase G</fullName>
        <ecNumber evidence="6">2.1.1.170</ecNumber>
    </recommendedName>
    <alternativeName>
        <fullName evidence="6">16S rRNA 7-methylguanosine methyltransferase</fullName>
        <shortName evidence="6">16S rRNA m7G methyltransferase</shortName>
    </alternativeName>
</protein>
<proteinExistence type="inferred from homology"/>
<evidence type="ECO:0000313" key="7">
    <source>
        <dbReference type="EMBL" id="MBE8715680.1"/>
    </source>
</evidence>